<dbReference type="PANTHER" id="PTHR15910">
    <property type="entry name" value="ARCHAEMETZINCIN"/>
    <property type="match status" value="1"/>
</dbReference>
<proteinExistence type="predicted"/>
<dbReference type="EMBL" id="JBFXLR010000003">
    <property type="protein sequence ID" value="KAL2859623.1"/>
    <property type="molecule type" value="Genomic_DNA"/>
</dbReference>
<reference evidence="8 9" key="1">
    <citation type="submission" date="2024-07" db="EMBL/GenBank/DDBJ databases">
        <title>Section-level genome sequencing and comparative genomics of Aspergillus sections Usti and Cavernicolus.</title>
        <authorList>
            <consortium name="Lawrence Berkeley National Laboratory"/>
            <person name="Nybo J.L."/>
            <person name="Vesth T.C."/>
            <person name="Theobald S."/>
            <person name="Frisvad J.C."/>
            <person name="Larsen T.O."/>
            <person name="Kjaerboelling I."/>
            <person name="Rothschild-Mancinelli K."/>
            <person name="Lyhne E.K."/>
            <person name="Kogle M.E."/>
            <person name="Barry K."/>
            <person name="Clum A."/>
            <person name="Na H."/>
            <person name="Ledsgaard L."/>
            <person name="Lin J."/>
            <person name="Lipzen A."/>
            <person name="Kuo A."/>
            <person name="Riley R."/>
            <person name="Mondo S."/>
            <person name="LaButti K."/>
            <person name="Haridas S."/>
            <person name="Pangalinan J."/>
            <person name="Salamov A.A."/>
            <person name="Simmons B.A."/>
            <person name="Magnuson J.K."/>
            <person name="Chen J."/>
            <person name="Drula E."/>
            <person name="Henrissat B."/>
            <person name="Wiebenga A."/>
            <person name="Lubbers R.J."/>
            <person name="Gomes A.C."/>
            <person name="Macurrencykelacurrency M.R."/>
            <person name="Stajich J."/>
            <person name="Grigoriev I.V."/>
            <person name="Mortensen U.H."/>
            <person name="De vries R.P."/>
            <person name="Baker S.E."/>
            <person name="Andersen M.R."/>
        </authorList>
    </citation>
    <scope>NUCLEOTIDE SEQUENCE [LARGE SCALE GENOMIC DNA]</scope>
    <source>
        <strain evidence="8 9">CBS 756.74</strain>
    </source>
</reference>
<evidence type="ECO:0000256" key="4">
    <source>
        <dbReference type="ARBA" id="ARBA00022801"/>
    </source>
</evidence>
<dbReference type="CDD" id="cd11375">
    <property type="entry name" value="Peptidase_M54"/>
    <property type="match status" value="1"/>
</dbReference>
<evidence type="ECO:0000256" key="7">
    <source>
        <dbReference type="SAM" id="MobiDB-lite"/>
    </source>
</evidence>
<dbReference type="SUPFAM" id="SSF55486">
    <property type="entry name" value="Metalloproteases ('zincins'), catalytic domain"/>
    <property type="match status" value="1"/>
</dbReference>
<feature type="region of interest" description="Disordered" evidence="7">
    <location>
        <begin position="109"/>
        <end position="130"/>
    </location>
</feature>
<dbReference type="GeneID" id="98153695"/>
<organism evidence="8 9">
    <name type="scientific">Aspergillus pseudodeflectus</name>
    <dbReference type="NCBI Taxonomy" id="176178"/>
    <lineage>
        <taxon>Eukaryota</taxon>
        <taxon>Fungi</taxon>
        <taxon>Dikarya</taxon>
        <taxon>Ascomycota</taxon>
        <taxon>Pezizomycotina</taxon>
        <taxon>Eurotiomycetes</taxon>
        <taxon>Eurotiomycetidae</taxon>
        <taxon>Eurotiales</taxon>
        <taxon>Aspergillaceae</taxon>
        <taxon>Aspergillus</taxon>
        <taxon>Aspergillus subgen. Nidulantes</taxon>
    </lineage>
</organism>
<dbReference type="InterPro" id="IPR012962">
    <property type="entry name" value="Pept_M54_archaemetzincn"/>
</dbReference>
<dbReference type="RefSeq" id="XP_070904557.1">
    <property type="nucleotide sequence ID" value="XM_071038531.1"/>
</dbReference>
<dbReference type="InterPro" id="IPR024079">
    <property type="entry name" value="MetalloPept_cat_dom_sf"/>
</dbReference>
<evidence type="ECO:0000313" key="8">
    <source>
        <dbReference type="EMBL" id="KAL2859623.1"/>
    </source>
</evidence>
<evidence type="ECO:0000256" key="1">
    <source>
        <dbReference type="ARBA" id="ARBA00001947"/>
    </source>
</evidence>
<evidence type="ECO:0000256" key="3">
    <source>
        <dbReference type="ARBA" id="ARBA00022723"/>
    </source>
</evidence>
<evidence type="ECO:0008006" key="10">
    <source>
        <dbReference type="Google" id="ProtNLM"/>
    </source>
</evidence>
<keyword evidence="3" id="KW-0479">Metal-binding</keyword>
<keyword evidence="5" id="KW-0862">Zinc</keyword>
<evidence type="ECO:0000256" key="6">
    <source>
        <dbReference type="ARBA" id="ARBA00023049"/>
    </source>
</evidence>
<name>A0ABR4L4Y9_9EURO</name>
<keyword evidence="9" id="KW-1185">Reference proteome</keyword>
<evidence type="ECO:0000313" key="9">
    <source>
        <dbReference type="Proteomes" id="UP001610444"/>
    </source>
</evidence>
<comment type="cofactor">
    <cofactor evidence="1">
        <name>Zn(2+)</name>
        <dbReference type="ChEBI" id="CHEBI:29105"/>
    </cofactor>
</comment>
<dbReference type="PANTHER" id="PTHR15910:SF1">
    <property type="entry name" value="ARCHAEMETZINCIN-2"/>
    <property type="match status" value="1"/>
</dbReference>
<feature type="non-terminal residue" evidence="8">
    <location>
        <position position="1"/>
    </location>
</feature>
<keyword evidence="6" id="KW-0482">Metalloprotease</keyword>
<sequence length="442" mass="49076">MPPRDERTCFHKVLSYASSPHAAQCKYQQPSEENRLAAAEPKPGSKVAIPRTRTDIQSFPAPLVLPDDDLAVDPDPPQDLQAWLGVRNQVTSRRRTIYVACPAVDEHVNPDIRSGAKPEGVGAPQQGQMPTKPGMQDVIDFLAAFYHGLPVKELQSRHCEFTSSTKSSIWLNTQKQRMQIRVRPSPDGLYQYQLNLKDLLEAAMVMLPSDAYALCLLVDHDLFEDDEDIFVCGRAYGGRRVAVVSTARYNPLLDGVQRVEEDHPWPVSHCQQFIDDTCRAHGDSKKRPRTTKLSGVDRHSRGPKNEPPLEAAVAAFVEASASTLGTGLSTSSDPSLVSTLWLARILRTVSHEVGHCFGVGHCTYYACLMQGSASLTEDMRQPPYLCPVDLAKVLASTRTTVADRYAALLEFCEREEIKDLPHFAAYAAWLRISLQGERLGWV</sequence>
<dbReference type="Pfam" id="PF07998">
    <property type="entry name" value="Peptidase_M54"/>
    <property type="match status" value="1"/>
</dbReference>
<protein>
    <recommendedName>
        <fullName evidence="10">Archaemetzincin-2</fullName>
    </recommendedName>
</protein>
<feature type="region of interest" description="Disordered" evidence="7">
    <location>
        <begin position="21"/>
        <end position="48"/>
    </location>
</feature>
<feature type="region of interest" description="Disordered" evidence="7">
    <location>
        <begin position="281"/>
        <end position="307"/>
    </location>
</feature>
<keyword evidence="4" id="KW-0378">Hydrolase</keyword>
<evidence type="ECO:0000256" key="5">
    <source>
        <dbReference type="ARBA" id="ARBA00022833"/>
    </source>
</evidence>
<keyword evidence="2" id="KW-0645">Protease</keyword>
<accession>A0ABR4L4Y9</accession>
<feature type="compositionally biased region" description="Basic and acidic residues" evidence="7">
    <location>
        <begin position="295"/>
        <end position="304"/>
    </location>
</feature>
<gene>
    <name evidence="8" type="ORF">BJX68DRAFT_226590</name>
</gene>
<comment type="caution">
    <text evidence="8">The sequence shown here is derived from an EMBL/GenBank/DDBJ whole genome shotgun (WGS) entry which is preliminary data.</text>
</comment>
<evidence type="ECO:0000256" key="2">
    <source>
        <dbReference type="ARBA" id="ARBA00022670"/>
    </source>
</evidence>
<dbReference type="Proteomes" id="UP001610444">
    <property type="component" value="Unassembled WGS sequence"/>
</dbReference>
<dbReference type="Gene3D" id="3.40.390.10">
    <property type="entry name" value="Collagenase (Catalytic Domain)"/>
    <property type="match status" value="1"/>
</dbReference>